<keyword evidence="3" id="KW-0663">Pyridoxal phosphate</keyword>
<dbReference type="FunFam" id="3.40.640.10:FF:000030">
    <property type="entry name" value="Low-specificity L-threonine aldolase"/>
    <property type="match status" value="1"/>
</dbReference>
<dbReference type="NCBIfam" id="NF041359">
    <property type="entry name" value="GntG_guanitoxin"/>
    <property type="match status" value="1"/>
</dbReference>
<comment type="similarity">
    <text evidence="2">Belongs to the threonine aldolase family.</text>
</comment>
<evidence type="ECO:0000256" key="1">
    <source>
        <dbReference type="ARBA" id="ARBA00001933"/>
    </source>
</evidence>
<gene>
    <name evidence="6" type="ORF">KVT40_000526</name>
</gene>
<evidence type="ECO:0000256" key="4">
    <source>
        <dbReference type="ARBA" id="ARBA00023239"/>
    </source>
</evidence>
<evidence type="ECO:0000259" key="5">
    <source>
        <dbReference type="Pfam" id="PF01212"/>
    </source>
</evidence>
<dbReference type="OrthoDB" id="10261951at2759"/>
<keyword evidence="4" id="KW-0456">Lyase</keyword>
<evidence type="ECO:0000313" key="7">
    <source>
        <dbReference type="Proteomes" id="UP000809789"/>
    </source>
</evidence>
<dbReference type="EMBL" id="JAESVG020000001">
    <property type="protein sequence ID" value="KAG8631386.1"/>
    <property type="molecule type" value="Genomic_DNA"/>
</dbReference>
<dbReference type="InterPro" id="IPR015424">
    <property type="entry name" value="PyrdxlP-dep_Trfase"/>
</dbReference>
<dbReference type="SUPFAM" id="SSF53383">
    <property type="entry name" value="PLP-dependent transferases"/>
    <property type="match status" value="1"/>
</dbReference>
<dbReference type="FunFam" id="3.90.1150.10:FF:000089">
    <property type="entry name" value="Threonine aldolase, putative"/>
    <property type="match status" value="1"/>
</dbReference>
<dbReference type="Pfam" id="PF01212">
    <property type="entry name" value="Beta_elim_lyase"/>
    <property type="match status" value="1"/>
</dbReference>
<dbReference type="Proteomes" id="UP000809789">
    <property type="component" value="Unassembled WGS sequence"/>
</dbReference>
<dbReference type="InterPro" id="IPR015422">
    <property type="entry name" value="PyrdxlP-dep_Trfase_small"/>
</dbReference>
<dbReference type="GO" id="GO:0006567">
    <property type="term" value="P:L-threonine catabolic process"/>
    <property type="evidence" value="ECO:0007669"/>
    <property type="project" value="TreeGrafter"/>
</dbReference>
<dbReference type="Gene3D" id="3.90.1150.10">
    <property type="entry name" value="Aspartate Aminotransferase, domain 1"/>
    <property type="match status" value="1"/>
</dbReference>
<comment type="caution">
    <text evidence="6">The sequence shown here is derived from an EMBL/GenBank/DDBJ whole genome shotgun (WGS) entry which is preliminary data.</text>
</comment>
<proteinExistence type="inferred from homology"/>
<dbReference type="InterPro" id="IPR023603">
    <property type="entry name" value="Low_specificity_L-TA-like"/>
</dbReference>
<sequence length="441" mass="47345">MSATLSSVFFGSATVPLRASFARSRSRLGHSFNAALHAKSRRPFVSSAAVMATTNGISKDSIEARAKHITNGDVKVNNWNQPGPAAFDFRSDVVTTPTSSMLAAIASTSLLDDVFQMDPTTLSLERFIADLTNKPAALLVLSGTMGNQVALRTHLLAPPHSVVTDHRSHIINWEAGGVSSLTGAMTIPVVPANGRYPTLEDIKKSAVVSDDIHACPTKVISLENTLNGIITPLAEMQRISAWAKEHGIIMHLDGARLWEAVASGAGSLIEYCDCFDSVSLCFSKGLGAPIGSIIIGTEKFRERARWVRKSIGGGLRQAGVVTAAARVAVEETFLGGKLKASHDMARRIEEMWTSYGGKLANPVETNMVWFDLEAAGISVEDFIKLGDKAGLRLLGGRLVVHYQVGEEAVQRLDKLMKAVLKGEELDGKVKYDPVSLAINVE</sequence>
<dbReference type="PANTHER" id="PTHR48097">
    <property type="entry name" value="L-THREONINE ALDOLASE-RELATED"/>
    <property type="match status" value="1"/>
</dbReference>
<keyword evidence="7" id="KW-1185">Reference proteome</keyword>
<dbReference type="PANTHER" id="PTHR48097:SF9">
    <property type="entry name" value="L-THREONINE ALDOLASE"/>
    <property type="match status" value="1"/>
</dbReference>
<accession>A0A8K0LBH8</accession>
<dbReference type="GO" id="GO:0008732">
    <property type="term" value="F:L-allo-threonine aldolase activity"/>
    <property type="evidence" value="ECO:0007669"/>
    <property type="project" value="TreeGrafter"/>
</dbReference>
<evidence type="ECO:0000256" key="2">
    <source>
        <dbReference type="ARBA" id="ARBA00006966"/>
    </source>
</evidence>
<dbReference type="Gene3D" id="3.40.640.10">
    <property type="entry name" value="Type I PLP-dependent aspartate aminotransferase-like (Major domain)"/>
    <property type="match status" value="1"/>
</dbReference>
<dbReference type="GO" id="GO:0006545">
    <property type="term" value="P:glycine biosynthetic process"/>
    <property type="evidence" value="ECO:0007669"/>
    <property type="project" value="TreeGrafter"/>
</dbReference>
<dbReference type="GO" id="GO:0005829">
    <property type="term" value="C:cytosol"/>
    <property type="evidence" value="ECO:0007669"/>
    <property type="project" value="TreeGrafter"/>
</dbReference>
<protein>
    <recommendedName>
        <fullName evidence="5">Aromatic amino acid beta-eliminating lyase/threonine aldolase domain-containing protein</fullName>
    </recommendedName>
</protein>
<dbReference type="AlphaFoldDB" id="A0A8K0LBH8"/>
<feature type="domain" description="Aromatic amino acid beta-eliminating lyase/threonine aldolase" evidence="5">
    <location>
        <begin position="88"/>
        <end position="373"/>
    </location>
</feature>
<dbReference type="InterPro" id="IPR001597">
    <property type="entry name" value="ArAA_b-elim_lyase/Thr_aldolase"/>
</dbReference>
<comment type="cofactor">
    <cofactor evidence="1">
        <name>pyridoxal 5'-phosphate</name>
        <dbReference type="ChEBI" id="CHEBI:597326"/>
    </cofactor>
</comment>
<dbReference type="InterPro" id="IPR015421">
    <property type="entry name" value="PyrdxlP-dep_Trfase_major"/>
</dbReference>
<reference evidence="6" key="1">
    <citation type="submission" date="2021-07" db="EMBL/GenBank/DDBJ databases">
        <title>Elsinoe batatas strain:CRI-CJ2 Genome sequencing and assembly.</title>
        <authorList>
            <person name="Huang L."/>
        </authorList>
    </citation>
    <scope>NUCLEOTIDE SEQUENCE</scope>
    <source>
        <strain evidence="6">CRI-CJ2</strain>
    </source>
</reference>
<name>A0A8K0LBH8_9PEZI</name>
<evidence type="ECO:0000313" key="6">
    <source>
        <dbReference type="EMBL" id="KAG8631386.1"/>
    </source>
</evidence>
<organism evidence="6 7">
    <name type="scientific">Elsinoe batatas</name>
    <dbReference type="NCBI Taxonomy" id="2601811"/>
    <lineage>
        <taxon>Eukaryota</taxon>
        <taxon>Fungi</taxon>
        <taxon>Dikarya</taxon>
        <taxon>Ascomycota</taxon>
        <taxon>Pezizomycotina</taxon>
        <taxon>Dothideomycetes</taxon>
        <taxon>Dothideomycetidae</taxon>
        <taxon>Myriangiales</taxon>
        <taxon>Elsinoaceae</taxon>
        <taxon>Elsinoe</taxon>
    </lineage>
</organism>
<evidence type="ECO:0000256" key="3">
    <source>
        <dbReference type="ARBA" id="ARBA00022898"/>
    </source>
</evidence>